<dbReference type="AlphaFoldDB" id="A0A6C2CAN4"/>
<evidence type="ECO:0000259" key="5">
    <source>
        <dbReference type="PROSITE" id="PS51352"/>
    </source>
</evidence>
<dbReference type="Gene3D" id="3.40.30.10">
    <property type="entry name" value="Glutaredoxin"/>
    <property type="match status" value="1"/>
</dbReference>
<dbReference type="InterPro" id="IPR013740">
    <property type="entry name" value="Redoxin"/>
</dbReference>
<dbReference type="EMBL" id="SDGZ01000006">
    <property type="protein sequence ID" value="TYC50666.1"/>
    <property type="molecule type" value="Genomic_DNA"/>
</dbReference>
<evidence type="ECO:0000256" key="4">
    <source>
        <dbReference type="ARBA" id="ARBA00023284"/>
    </source>
</evidence>
<name>A0A6C2CAN4_9LACO</name>
<evidence type="ECO:0000313" key="6">
    <source>
        <dbReference type="EMBL" id="TYC50666.1"/>
    </source>
</evidence>
<evidence type="ECO:0000256" key="3">
    <source>
        <dbReference type="ARBA" id="ARBA00023157"/>
    </source>
</evidence>
<keyword evidence="3" id="KW-1015">Disulfide bond</keyword>
<reference evidence="6 7" key="1">
    <citation type="submission" date="2019-01" db="EMBL/GenBank/DDBJ databases">
        <title>Weissella sp. nov., a novel lactic acid bacterium isolated from animal feces.</title>
        <authorList>
            <person name="Wang L.-T."/>
        </authorList>
    </citation>
    <scope>NUCLEOTIDE SEQUENCE [LARGE SCALE GENOMIC DNA]</scope>
    <source>
        <strain evidence="6 7">8H-2</strain>
    </source>
</reference>
<keyword evidence="4" id="KW-0676">Redox-active center</keyword>
<dbReference type="InterPro" id="IPR002065">
    <property type="entry name" value="TPX"/>
</dbReference>
<gene>
    <name evidence="6" type="ORF">ESZ50_01650</name>
</gene>
<accession>A0A6C2CAN4</accession>
<sequence>MEKIKVHGIKFISIDPITVGQDAPEVVLNDLAGQQHQLSQVTKPLLISVFPDIRTKTCSLQTQRFNVEAAAHQDIEFWSISNNTPEEQANWCAAHGVDMTILADDGSFGEAFGLTMKIGPLVNRLARSIFVIKDGKVVYRQIVTEISDEPDYQAALAAITK</sequence>
<protein>
    <submittedName>
        <fullName evidence="6">Peroxiredoxin</fullName>
    </submittedName>
</protein>
<dbReference type="Proteomes" id="UP000371977">
    <property type="component" value="Unassembled WGS sequence"/>
</dbReference>
<dbReference type="OrthoDB" id="9781543at2"/>
<keyword evidence="1" id="KW-0575">Peroxidase</keyword>
<comment type="caution">
    <text evidence="6">The sequence shown here is derived from an EMBL/GenBank/DDBJ whole genome shotgun (WGS) entry which is preliminary data.</text>
</comment>
<keyword evidence="7" id="KW-1185">Reference proteome</keyword>
<proteinExistence type="predicted"/>
<evidence type="ECO:0000313" key="7">
    <source>
        <dbReference type="Proteomes" id="UP000371977"/>
    </source>
</evidence>
<dbReference type="SUPFAM" id="SSF52833">
    <property type="entry name" value="Thioredoxin-like"/>
    <property type="match status" value="1"/>
</dbReference>
<dbReference type="InterPro" id="IPR036249">
    <property type="entry name" value="Thioredoxin-like_sf"/>
</dbReference>
<dbReference type="PROSITE" id="PS51352">
    <property type="entry name" value="THIOREDOXIN_2"/>
    <property type="match status" value="1"/>
</dbReference>
<keyword evidence="2" id="KW-0049">Antioxidant</keyword>
<dbReference type="InterPro" id="IPR013766">
    <property type="entry name" value="Thioredoxin_domain"/>
</dbReference>
<feature type="domain" description="Thioredoxin" evidence="5">
    <location>
        <begin position="17"/>
        <end position="161"/>
    </location>
</feature>
<dbReference type="PANTHER" id="PTHR43110">
    <property type="entry name" value="THIOL PEROXIDASE"/>
    <property type="match status" value="1"/>
</dbReference>
<dbReference type="RefSeq" id="WP_148621866.1">
    <property type="nucleotide sequence ID" value="NZ_SDGZ01000006.1"/>
</dbReference>
<organism evidence="6 7">
    <name type="scientific">Weissella muntiaci</name>
    <dbReference type="NCBI Taxonomy" id="2508881"/>
    <lineage>
        <taxon>Bacteria</taxon>
        <taxon>Bacillati</taxon>
        <taxon>Bacillota</taxon>
        <taxon>Bacilli</taxon>
        <taxon>Lactobacillales</taxon>
        <taxon>Lactobacillaceae</taxon>
        <taxon>Weissella</taxon>
    </lineage>
</organism>
<dbReference type="CDD" id="cd03014">
    <property type="entry name" value="PRX_Atyp2cys"/>
    <property type="match status" value="1"/>
</dbReference>
<dbReference type="PANTHER" id="PTHR43110:SF1">
    <property type="entry name" value="THIOL PEROXIDASE"/>
    <property type="match status" value="1"/>
</dbReference>
<keyword evidence="1" id="KW-0560">Oxidoreductase</keyword>
<dbReference type="Pfam" id="PF08534">
    <property type="entry name" value="Redoxin"/>
    <property type="match status" value="1"/>
</dbReference>
<dbReference type="GO" id="GO:0008379">
    <property type="term" value="F:thioredoxin peroxidase activity"/>
    <property type="evidence" value="ECO:0007669"/>
    <property type="project" value="InterPro"/>
</dbReference>
<evidence type="ECO:0000256" key="2">
    <source>
        <dbReference type="ARBA" id="ARBA00022862"/>
    </source>
</evidence>
<dbReference type="InterPro" id="IPR050455">
    <property type="entry name" value="Tpx_Peroxidase_subfamily"/>
</dbReference>
<evidence type="ECO:0000256" key="1">
    <source>
        <dbReference type="ARBA" id="ARBA00022559"/>
    </source>
</evidence>